<keyword evidence="4" id="KW-0238">DNA-binding</keyword>
<dbReference type="AlphaFoldDB" id="A0A1R2BT05"/>
<keyword evidence="2" id="KW-0863">Zinc-finger</keyword>
<keyword evidence="8" id="KW-1185">Reference proteome</keyword>
<organism evidence="7 8">
    <name type="scientific">Stentor coeruleus</name>
    <dbReference type="NCBI Taxonomy" id="5963"/>
    <lineage>
        <taxon>Eukaryota</taxon>
        <taxon>Sar</taxon>
        <taxon>Alveolata</taxon>
        <taxon>Ciliophora</taxon>
        <taxon>Postciliodesmatophora</taxon>
        <taxon>Heterotrichea</taxon>
        <taxon>Heterotrichida</taxon>
        <taxon>Stentoridae</taxon>
        <taxon>Stentor</taxon>
    </lineage>
</organism>
<proteinExistence type="predicted"/>
<keyword evidence="3" id="KW-0862">Zinc</keyword>
<dbReference type="GO" id="GO:0003677">
    <property type="term" value="F:DNA binding"/>
    <property type="evidence" value="ECO:0007669"/>
    <property type="project" value="UniProtKB-KW"/>
</dbReference>
<feature type="domain" description="SANT" evidence="6">
    <location>
        <begin position="156"/>
        <end position="208"/>
    </location>
</feature>
<protein>
    <recommendedName>
        <fullName evidence="6">SANT domain-containing protein</fullName>
    </recommendedName>
</protein>
<dbReference type="GO" id="GO:0005634">
    <property type="term" value="C:nucleus"/>
    <property type="evidence" value="ECO:0007669"/>
    <property type="project" value="UniProtKB-ARBA"/>
</dbReference>
<dbReference type="OrthoDB" id="303185at2759"/>
<dbReference type="GO" id="GO:0008270">
    <property type="term" value="F:zinc ion binding"/>
    <property type="evidence" value="ECO:0007669"/>
    <property type="project" value="UniProtKB-KW"/>
</dbReference>
<evidence type="ECO:0000313" key="8">
    <source>
        <dbReference type="Proteomes" id="UP000187209"/>
    </source>
</evidence>
<comment type="caution">
    <text evidence="7">The sequence shown here is derived from an EMBL/GenBank/DDBJ whole genome shotgun (WGS) entry which is preliminary data.</text>
</comment>
<evidence type="ECO:0000259" key="6">
    <source>
        <dbReference type="PROSITE" id="PS51293"/>
    </source>
</evidence>
<evidence type="ECO:0000256" key="5">
    <source>
        <dbReference type="ARBA" id="ARBA00023242"/>
    </source>
</evidence>
<dbReference type="InterPro" id="IPR017884">
    <property type="entry name" value="SANT_dom"/>
</dbReference>
<dbReference type="PROSITE" id="PS51293">
    <property type="entry name" value="SANT"/>
    <property type="match status" value="1"/>
</dbReference>
<name>A0A1R2BT05_9CILI</name>
<sequence length="224" mass="25873">MSVDMQNNSETPNHSQLEVLKDPENRSLFDFCDWSSIGSSDDISISSLSNLNLNPLFKPVQLSIFRKASRKWLNSNSQNFYSQTKNTLEMSKDKILAGKALQSFENYLSTVTMMYFGDPYSISKPSAEVFRPGKRARPSEFSDPLSMILSPLRCELVFETWSPKQIAIFESVMCMYGKKFDIVEKFLGNAKTLQDITKFYYIWKKTSHYKSWKEAVREQINNSL</sequence>
<dbReference type="Proteomes" id="UP000187209">
    <property type="component" value="Unassembled WGS sequence"/>
</dbReference>
<evidence type="ECO:0000256" key="1">
    <source>
        <dbReference type="ARBA" id="ARBA00022723"/>
    </source>
</evidence>
<dbReference type="InterPro" id="IPR009057">
    <property type="entry name" value="Homeodomain-like_sf"/>
</dbReference>
<dbReference type="SUPFAM" id="SSF46689">
    <property type="entry name" value="Homeodomain-like"/>
    <property type="match status" value="1"/>
</dbReference>
<dbReference type="EMBL" id="MPUH01000446">
    <property type="protein sequence ID" value="OMJ79952.1"/>
    <property type="molecule type" value="Genomic_DNA"/>
</dbReference>
<accession>A0A1R2BT05</accession>
<dbReference type="FunFam" id="1.10.10.60:FF:000012">
    <property type="entry name" value="Metastasis-associated 1 family, member 3"/>
    <property type="match status" value="1"/>
</dbReference>
<reference evidence="7 8" key="1">
    <citation type="submission" date="2016-11" db="EMBL/GenBank/DDBJ databases">
        <title>The macronuclear genome of Stentor coeruleus: a giant cell with tiny introns.</title>
        <authorList>
            <person name="Slabodnick M."/>
            <person name="Ruby J.G."/>
            <person name="Reiff S.B."/>
            <person name="Swart E.C."/>
            <person name="Gosai S."/>
            <person name="Prabakaran S."/>
            <person name="Witkowska E."/>
            <person name="Larue G.E."/>
            <person name="Fisher S."/>
            <person name="Freeman R.M."/>
            <person name="Gunawardena J."/>
            <person name="Chu W."/>
            <person name="Stover N.A."/>
            <person name="Gregory B.D."/>
            <person name="Nowacki M."/>
            <person name="Derisi J."/>
            <person name="Roy S.W."/>
            <person name="Marshall W.F."/>
            <person name="Sood P."/>
        </authorList>
    </citation>
    <scope>NUCLEOTIDE SEQUENCE [LARGE SCALE GENOMIC DNA]</scope>
    <source>
        <strain evidence="7">WM001</strain>
    </source>
</reference>
<gene>
    <name evidence="7" type="ORF">SteCoe_19904</name>
</gene>
<evidence type="ECO:0000313" key="7">
    <source>
        <dbReference type="EMBL" id="OMJ79952.1"/>
    </source>
</evidence>
<keyword evidence="5" id="KW-0539">Nucleus</keyword>
<evidence type="ECO:0000256" key="2">
    <source>
        <dbReference type="ARBA" id="ARBA00022771"/>
    </source>
</evidence>
<evidence type="ECO:0000256" key="3">
    <source>
        <dbReference type="ARBA" id="ARBA00022833"/>
    </source>
</evidence>
<keyword evidence="1" id="KW-0479">Metal-binding</keyword>
<dbReference type="Gene3D" id="1.10.10.60">
    <property type="entry name" value="Homeodomain-like"/>
    <property type="match status" value="1"/>
</dbReference>
<evidence type="ECO:0000256" key="4">
    <source>
        <dbReference type="ARBA" id="ARBA00023125"/>
    </source>
</evidence>